<gene>
    <name evidence="1" type="ORF">BJX67DRAFT_381274</name>
</gene>
<name>A0ABR4LRV5_9EURO</name>
<dbReference type="GeneID" id="98148064"/>
<organism evidence="1 2">
    <name type="scientific">Aspergillus lucknowensis</name>
    <dbReference type="NCBI Taxonomy" id="176173"/>
    <lineage>
        <taxon>Eukaryota</taxon>
        <taxon>Fungi</taxon>
        <taxon>Dikarya</taxon>
        <taxon>Ascomycota</taxon>
        <taxon>Pezizomycotina</taxon>
        <taxon>Eurotiomycetes</taxon>
        <taxon>Eurotiomycetidae</taxon>
        <taxon>Eurotiales</taxon>
        <taxon>Aspergillaceae</taxon>
        <taxon>Aspergillus</taxon>
        <taxon>Aspergillus subgen. Nidulantes</taxon>
    </lineage>
</organism>
<evidence type="ECO:0000313" key="1">
    <source>
        <dbReference type="EMBL" id="KAL2867259.1"/>
    </source>
</evidence>
<accession>A0ABR4LRV5</accession>
<sequence length="204" mass="22858">MLTLDQIRLVDGRAEQNQAVIRLTIDAASLDAAPTIKAGLGQYEGGKGKGKRYSTESTIVGKNIQMVLEINVSYTLPTYDDEGVVEKLVWGGMDYTLWYGSPEEVETNMLVVEAKSPNLLADGRYQAISYMALIQHALQKAGRLRWEIRNKYSKCIIYTWESHSREIFSYVVHMVSAATQLSPTTTYESMPASEVIKGWMGIEH</sequence>
<dbReference type="EMBL" id="JBFXLQ010000020">
    <property type="protein sequence ID" value="KAL2867259.1"/>
    <property type="molecule type" value="Genomic_DNA"/>
</dbReference>
<evidence type="ECO:0000313" key="2">
    <source>
        <dbReference type="Proteomes" id="UP001610432"/>
    </source>
</evidence>
<protein>
    <submittedName>
        <fullName evidence="1">Uncharacterized protein</fullName>
    </submittedName>
</protein>
<proteinExistence type="predicted"/>
<comment type="caution">
    <text evidence="1">The sequence shown here is derived from an EMBL/GenBank/DDBJ whole genome shotgun (WGS) entry which is preliminary data.</text>
</comment>
<reference evidence="1 2" key="1">
    <citation type="submission" date="2024-07" db="EMBL/GenBank/DDBJ databases">
        <title>Section-level genome sequencing and comparative genomics of Aspergillus sections Usti and Cavernicolus.</title>
        <authorList>
            <consortium name="Lawrence Berkeley National Laboratory"/>
            <person name="Nybo J.L."/>
            <person name="Vesth T.C."/>
            <person name="Theobald S."/>
            <person name="Frisvad J.C."/>
            <person name="Larsen T.O."/>
            <person name="Kjaerboelling I."/>
            <person name="Rothschild-Mancinelli K."/>
            <person name="Lyhne E.K."/>
            <person name="Kogle M.E."/>
            <person name="Barry K."/>
            <person name="Clum A."/>
            <person name="Na H."/>
            <person name="Ledsgaard L."/>
            <person name="Lin J."/>
            <person name="Lipzen A."/>
            <person name="Kuo A."/>
            <person name="Riley R."/>
            <person name="Mondo S."/>
            <person name="Labutti K."/>
            <person name="Haridas S."/>
            <person name="Pangalinan J."/>
            <person name="Salamov A.A."/>
            <person name="Simmons B.A."/>
            <person name="Magnuson J.K."/>
            <person name="Chen J."/>
            <person name="Drula E."/>
            <person name="Henrissat B."/>
            <person name="Wiebenga A."/>
            <person name="Lubbers R.J."/>
            <person name="Gomes A.C."/>
            <person name="Macurrencykelacurrency M.R."/>
            <person name="Stajich J."/>
            <person name="Grigoriev I.V."/>
            <person name="Mortensen U.H."/>
            <person name="De Vries R.P."/>
            <person name="Baker S.E."/>
            <person name="Andersen M.R."/>
        </authorList>
    </citation>
    <scope>NUCLEOTIDE SEQUENCE [LARGE SCALE GENOMIC DNA]</scope>
    <source>
        <strain evidence="1 2">CBS 449.75</strain>
    </source>
</reference>
<dbReference type="Proteomes" id="UP001610432">
    <property type="component" value="Unassembled WGS sequence"/>
</dbReference>
<keyword evidence="2" id="KW-1185">Reference proteome</keyword>
<dbReference type="RefSeq" id="XP_070886238.1">
    <property type="nucleotide sequence ID" value="XM_071032992.1"/>
</dbReference>